<evidence type="ECO:0000313" key="4">
    <source>
        <dbReference type="Proteomes" id="UP000007799"/>
    </source>
</evidence>
<comment type="similarity">
    <text evidence="1">Belongs to the DCC1 family.</text>
</comment>
<dbReference type="GeneID" id="16072621"/>
<keyword evidence="2" id="KW-0235">DNA replication</keyword>
<evidence type="ECO:0000313" key="3">
    <source>
        <dbReference type="EMBL" id="EGD75606.1"/>
    </source>
</evidence>
<dbReference type="PANTHER" id="PTHR13395:SF6">
    <property type="entry name" value="SISTER CHROMATID COHESION PROTEIN DCC1"/>
    <property type="match status" value="1"/>
</dbReference>
<dbReference type="GO" id="GO:0031390">
    <property type="term" value="C:Ctf18 RFC-like complex"/>
    <property type="evidence" value="ECO:0007669"/>
    <property type="project" value="InterPro"/>
</dbReference>
<dbReference type="InParanoid" id="F2UFN8"/>
<organism evidence="4">
    <name type="scientific">Salpingoeca rosetta (strain ATCC 50818 / BSB-021)</name>
    <dbReference type="NCBI Taxonomy" id="946362"/>
    <lineage>
        <taxon>Eukaryota</taxon>
        <taxon>Choanoflagellata</taxon>
        <taxon>Craspedida</taxon>
        <taxon>Salpingoecidae</taxon>
        <taxon>Salpingoeca</taxon>
    </lineage>
</organism>
<dbReference type="GO" id="GO:0000775">
    <property type="term" value="C:chromosome, centromeric region"/>
    <property type="evidence" value="ECO:0007669"/>
    <property type="project" value="TreeGrafter"/>
</dbReference>
<dbReference type="RefSeq" id="XP_004992063.1">
    <property type="nucleotide sequence ID" value="XM_004992006.1"/>
</dbReference>
<dbReference type="PANTHER" id="PTHR13395">
    <property type="entry name" value="SISTER CHROMATID COHESION PROTEIN DCC1-RELATED"/>
    <property type="match status" value="1"/>
</dbReference>
<dbReference type="OMA" id="DSESWPF"/>
<dbReference type="InterPro" id="IPR019128">
    <property type="entry name" value="Dcc1"/>
</dbReference>
<accession>F2UFN8</accession>
<dbReference type="eggNOG" id="KOG0798">
    <property type="taxonomic scope" value="Eukaryota"/>
</dbReference>
<dbReference type="EMBL" id="GL832972">
    <property type="protein sequence ID" value="EGD75606.1"/>
    <property type="molecule type" value="Genomic_DNA"/>
</dbReference>
<sequence length="364" mass="40691">MAGKLEFAGDFESSDLVLMQVDSHVLDAIEQGNQQVSFKACGNDSVVLCTDTRTYSVKHADVSNAHYVVPPDPEHASDVLAFPPGRPRQVRGNIASYFELRHVDPSVAKVQELLRECEYNGPEEEAARNTQTLYTLDALLDVVRASREELLTALHDMHAFEHDDHWRVLGERYKFEVTDLLLKTAAGDDWIADGVPLDECTASLAECDIPGFVVRAVLKEMATPLDDIGARWRLDEAAVCRFRAQEFLQIGSSWDLDSFTETWAASLPEGMHPNPDYLKGLALISKPSELDEKQTVQYFPASSLPVEPRARFAALFSARSVWTDDDITPYIAGIVSKLQTREALLMKHARGYEGKDGTRMYNQK</sequence>
<name>F2UFN8_SALR5</name>
<dbReference type="GO" id="GO:0006260">
    <property type="term" value="P:DNA replication"/>
    <property type="evidence" value="ECO:0007669"/>
    <property type="project" value="UniProtKB-KW"/>
</dbReference>
<dbReference type="STRING" id="946362.F2UFN8"/>
<dbReference type="Pfam" id="PF09724">
    <property type="entry name" value="Dcc1"/>
    <property type="match status" value="1"/>
</dbReference>
<evidence type="ECO:0000256" key="2">
    <source>
        <dbReference type="ARBA" id="ARBA00022705"/>
    </source>
</evidence>
<dbReference type="Proteomes" id="UP000007799">
    <property type="component" value="Unassembled WGS sequence"/>
</dbReference>
<evidence type="ECO:0008006" key="5">
    <source>
        <dbReference type="Google" id="ProtNLM"/>
    </source>
</evidence>
<reference evidence="3" key="1">
    <citation type="submission" date="2009-08" db="EMBL/GenBank/DDBJ databases">
        <title>Annotation of Salpingoeca rosetta.</title>
        <authorList>
            <consortium name="The Broad Institute Genome Sequencing Platform"/>
            <person name="Russ C."/>
            <person name="Cuomo C."/>
            <person name="Burger G."/>
            <person name="Gray M.W."/>
            <person name="Holland P.W.H."/>
            <person name="King N."/>
            <person name="Lang F.B.F."/>
            <person name="Roger A.J."/>
            <person name="Ruiz-Trillo I."/>
            <person name="Young S.K."/>
            <person name="Zeng Q."/>
            <person name="Gargeya S."/>
            <person name="Alvarado L."/>
            <person name="Berlin A."/>
            <person name="Chapman S.B."/>
            <person name="Chen Z."/>
            <person name="Freedman E."/>
            <person name="Gellesch M."/>
            <person name="Goldberg J."/>
            <person name="Griggs A."/>
            <person name="Gujja S."/>
            <person name="Heilman E."/>
            <person name="Heiman D."/>
            <person name="Howarth C."/>
            <person name="Mehta T."/>
            <person name="Neiman D."/>
            <person name="Pearson M."/>
            <person name="Roberts A."/>
            <person name="Saif S."/>
            <person name="Shea T."/>
            <person name="Shenoy N."/>
            <person name="Sisk P."/>
            <person name="Stolte C."/>
            <person name="Sykes S."/>
            <person name="White J."/>
            <person name="Yandava C."/>
            <person name="Haas B."/>
            <person name="Nusbaum C."/>
            <person name="Birren B."/>
        </authorList>
    </citation>
    <scope>NUCLEOTIDE SEQUENCE [LARGE SCALE GENOMIC DNA]</scope>
    <source>
        <strain evidence="3">ATCC 50818</strain>
    </source>
</reference>
<protein>
    <recommendedName>
        <fullName evidence="5">Sister chromatid cohesion protein DCC1</fullName>
    </recommendedName>
</protein>
<evidence type="ECO:0000256" key="1">
    <source>
        <dbReference type="ARBA" id="ARBA00007017"/>
    </source>
</evidence>
<keyword evidence="4" id="KW-1185">Reference proteome</keyword>
<proteinExistence type="inferred from homology"/>
<dbReference type="OrthoDB" id="5199543at2759"/>
<dbReference type="KEGG" id="sre:PTSG_06673"/>
<dbReference type="AlphaFoldDB" id="F2UFN8"/>
<gene>
    <name evidence="3" type="ORF">PTSG_06673</name>
</gene>
<dbReference type="GO" id="GO:0000785">
    <property type="term" value="C:chromatin"/>
    <property type="evidence" value="ECO:0007669"/>
    <property type="project" value="TreeGrafter"/>
</dbReference>
<dbReference type="GO" id="GO:0034088">
    <property type="term" value="P:maintenance of mitotic sister chromatid cohesion"/>
    <property type="evidence" value="ECO:0007669"/>
    <property type="project" value="TreeGrafter"/>
</dbReference>
<dbReference type="FunCoup" id="F2UFN8">
    <property type="interactions" value="946"/>
</dbReference>